<proteinExistence type="predicted"/>
<gene>
    <name evidence="1" type="ORF">CPB84DRAFT_1799691</name>
</gene>
<organism evidence="1 2">
    <name type="scientific">Gymnopilus junonius</name>
    <name type="common">Spectacular rustgill mushroom</name>
    <name type="synonym">Gymnopilus spectabilis subsp. junonius</name>
    <dbReference type="NCBI Taxonomy" id="109634"/>
    <lineage>
        <taxon>Eukaryota</taxon>
        <taxon>Fungi</taxon>
        <taxon>Dikarya</taxon>
        <taxon>Basidiomycota</taxon>
        <taxon>Agaricomycotina</taxon>
        <taxon>Agaricomycetes</taxon>
        <taxon>Agaricomycetidae</taxon>
        <taxon>Agaricales</taxon>
        <taxon>Agaricineae</taxon>
        <taxon>Hymenogastraceae</taxon>
        <taxon>Gymnopilus</taxon>
    </lineage>
</organism>
<protein>
    <submittedName>
        <fullName evidence="1">Uncharacterized protein</fullName>
    </submittedName>
</protein>
<accession>A0A9P5NA46</accession>
<dbReference type="EMBL" id="JADNYJ010000269">
    <property type="protein sequence ID" value="KAF8872384.1"/>
    <property type="molecule type" value="Genomic_DNA"/>
</dbReference>
<keyword evidence="2" id="KW-1185">Reference proteome</keyword>
<evidence type="ECO:0000313" key="1">
    <source>
        <dbReference type="EMBL" id="KAF8872384.1"/>
    </source>
</evidence>
<name>A0A9P5NA46_GYMJU</name>
<sequence>MSERNVSVEPNVPCDRCRGVIGIIQARFLEFRQSDQTKSSAPFRIDYGQAREVQASGLKGCHFCSIISQKLCPTHSERDISQPPGSFITITMSFNNKGSKVVASADAWLKDANRNRLVNGTIFIDSNIDSNQPVAASWSMSTGSDAALDLASTWLHQCTSNHQLSST</sequence>
<comment type="caution">
    <text evidence="1">The sequence shown here is derived from an EMBL/GenBank/DDBJ whole genome shotgun (WGS) entry which is preliminary data.</text>
</comment>
<dbReference type="AlphaFoldDB" id="A0A9P5NA46"/>
<dbReference type="OrthoDB" id="5125733at2759"/>
<reference evidence="1" key="1">
    <citation type="submission" date="2020-11" db="EMBL/GenBank/DDBJ databases">
        <authorList>
            <consortium name="DOE Joint Genome Institute"/>
            <person name="Ahrendt S."/>
            <person name="Riley R."/>
            <person name="Andreopoulos W."/>
            <person name="LaButti K."/>
            <person name="Pangilinan J."/>
            <person name="Ruiz-duenas F.J."/>
            <person name="Barrasa J.M."/>
            <person name="Sanchez-Garcia M."/>
            <person name="Camarero S."/>
            <person name="Miyauchi S."/>
            <person name="Serrano A."/>
            <person name="Linde D."/>
            <person name="Babiker R."/>
            <person name="Drula E."/>
            <person name="Ayuso-Fernandez I."/>
            <person name="Pacheco R."/>
            <person name="Padilla G."/>
            <person name="Ferreira P."/>
            <person name="Barriuso J."/>
            <person name="Kellner H."/>
            <person name="Castanera R."/>
            <person name="Alfaro M."/>
            <person name="Ramirez L."/>
            <person name="Pisabarro A.G."/>
            <person name="Kuo A."/>
            <person name="Tritt A."/>
            <person name="Lipzen A."/>
            <person name="He G."/>
            <person name="Yan M."/>
            <person name="Ng V."/>
            <person name="Cullen D."/>
            <person name="Martin F."/>
            <person name="Rosso M.-N."/>
            <person name="Henrissat B."/>
            <person name="Hibbett D."/>
            <person name="Martinez A.T."/>
            <person name="Grigoriev I.V."/>
        </authorList>
    </citation>
    <scope>NUCLEOTIDE SEQUENCE</scope>
    <source>
        <strain evidence="1">AH 44721</strain>
    </source>
</reference>
<dbReference type="Proteomes" id="UP000724874">
    <property type="component" value="Unassembled WGS sequence"/>
</dbReference>
<evidence type="ECO:0000313" key="2">
    <source>
        <dbReference type="Proteomes" id="UP000724874"/>
    </source>
</evidence>